<evidence type="ECO:0000256" key="15">
    <source>
        <dbReference type="SAM" id="Phobius"/>
    </source>
</evidence>
<comment type="similarity">
    <text evidence="2 14">Belongs to the DsbB family.</text>
</comment>
<reference evidence="16 17" key="1">
    <citation type="submission" date="2018-10" db="EMBL/GenBank/DDBJ databases">
        <title>Genomic Encyclopedia of Type Strains, Phase IV (KMG-IV): sequencing the most valuable type-strain genomes for metagenomic binning, comparative biology and taxonomic classification.</title>
        <authorList>
            <person name="Goeker M."/>
        </authorList>
    </citation>
    <scope>NUCLEOTIDE SEQUENCE [LARGE SCALE GENOMIC DNA]</scope>
    <source>
        <strain evidence="16 17">DSM 23229</strain>
    </source>
</reference>
<keyword evidence="5" id="KW-0997">Cell inner membrane</keyword>
<accession>A0A420WWW3</accession>
<keyword evidence="3 14" id="KW-0813">Transport</keyword>
<dbReference type="HAMAP" id="MF_00286">
    <property type="entry name" value="DsbB"/>
    <property type="match status" value="1"/>
</dbReference>
<evidence type="ECO:0000256" key="7">
    <source>
        <dbReference type="ARBA" id="ARBA00022982"/>
    </source>
</evidence>
<evidence type="ECO:0000256" key="6">
    <source>
        <dbReference type="ARBA" id="ARBA00022692"/>
    </source>
</evidence>
<gene>
    <name evidence="14" type="primary">dsbB</name>
    <name evidence="16" type="ORF">C7446_1405</name>
</gene>
<keyword evidence="8 14" id="KW-1133">Transmembrane helix</keyword>
<comment type="caution">
    <text evidence="14">Lacks conserved residue(s) required for the propagation of feature annotation.</text>
</comment>
<dbReference type="Gene3D" id="1.20.1550.10">
    <property type="entry name" value="DsbB-like"/>
    <property type="match status" value="1"/>
</dbReference>
<evidence type="ECO:0000256" key="4">
    <source>
        <dbReference type="ARBA" id="ARBA00022475"/>
    </source>
</evidence>
<dbReference type="Pfam" id="PF02600">
    <property type="entry name" value="DsbB"/>
    <property type="match status" value="1"/>
</dbReference>
<dbReference type="InterPro" id="IPR003752">
    <property type="entry name" value="DiS_bond_form_DsbB/BdbC"/>
</dbReference>
<evidence type="ECO:0000313" key="16">
    <source>
        <dbReference type="EMBL" id="RKR04204.1"/>
    </source>
</evidence>
<dbReference type="Proteomes" id="UP000281975">
    <property type="component" value="Unassembled WGS sequence"/>
</dbReference>
<feature type="topological domain" description="Cytoplasmic" evidence="14">
    <location>
        <begin position="1"/>
        <end position="12"/>
    </location>
</feature>
<dbReference type="InterPro" id="IPR050183">
    <property type="entry name" value="DsbB"/>
</dbReference>
<keyword evidence="17" id="KW-1185">Reference proteome</keyword>
<evidence type="ECO:0000256" key="12">
    <source>
        <dbReference type="ARBA" id="ARBA00023186"/>
    </source>
</evidence>
<dbReference type="GO" id="GO:0015035">
    <property type="term" value="F:protein-disulfide reductase activity"/>
    <property type="evidence" value="ECO:0007669"/>
    <property type="project" value="UniProtKB-UniRule"/>
</dbReference>
<protein>
    <recommendedName>
        <fullName evidence="14">Disulfide bond formation protein B</fullName>
    </recommendedName>
    <alternativeName>
        <fullName evidence="14">Disulfide oxidoreductase</fullName>
    </alternativeName>
</protein>
<proteinExistence type="inferred from homology"/>
<evidence type="ECO:0000313" key="17">
    <source>
        <dbReference type="Proteomes" id="UP000281975"/>
    </source>
</evidence>
<feature type="disulfide bond" description="Redox-active" evidence="14">
    <location>
        <begin position="39"/>
        <end position="42"/>
    </location>
</feature>
<dbReference type="EMBL" id="RBIN01000004">
    <property type="protein sequence ID" value="RKR04204.1"/>
    <property type="molecule type" value="Genomic_DNA"/>
</dbReference>
<dbReference type="GO" id="GO:0005886">
    <property type="term" value="C:plasma membrane"/>
    <property type="evidence" value="ECO:0007669"/>
    <property type="project" value="UniProtKB-SubCell"/>
</dbReference>
<evidence type="ECO:0000256" key="9">
    <source>
        <dbReference type="ARBA" id="ARBA00023002"/>
    </source>
</evidence>
<keyword evidence="13 14" id="KW-0676">Redox-active center</keyword>
<keyword evidence="7 14" id="KW-0249">Electron transport</keyword>
<sequence length="183" mass="18976">MALMSGASCRAWSLAGAGFCVFMLAVALIMQYGFGLEPCPLCIFQRVAVLGALLGFLIGICHNAGRWGRVVYGGIALLGSVAGALIAGRHVWIQRLPEEQVPSCGPGLDYMLDALPIQSVITQVLRGSGECANISARWLGLTLPGWTLIGFVVLIALALGLMFAHRPGAGRGGRAASPAAADA</sequence>
<evidence type="ECO:0000256" key="8">
    <source>
        <dbReference type="ARBA" id="ARBA00022989"/>
    </source>
</evidence>
<keyword evidence="12 14" id="KW-0143">Chaperone</keyword>
<feature type="topological domain" description="Periplasmic" evidence="14">
    <location>
        <begin position="30"/>
        <end position="47"/>
    </location>
</feature>
<comment type="caution">
    <text evidence="16">The sequence shown here is derived from an EMBL/GenBank/DDBJ whole genome shotgun (WGS) entry which is preliminary data.</text>
</comment>
<evidence type="ECO:0000256" key="3">
    <source>
        <dbReference type="ARBA" id="ARBA00022448"/>
    </source>
</evidence>
<feature type="transmembrane region" description="Helical" evidence="15">
    <location>
        <begin position="43"/>
        <end position="61"/>
    </location>
</feature>
<evidence type="ECO:0000256" key="14">
    <source>
        <dbReference type="HAMAP-Rule" id="MF_00286"/>
    </source>
</evidence>
<evidence type="ECO:0000256" key="13">
    <source>
        <dbReference type="ARBA" id="ARBA00023284"/>
    </source>
</evidence>
<evidence type="ECO:0000256" key="11">
    <source>
        <dbReference type="ARBA" id="ARBA00023157"/>
    </source>
</evidence>
<dbReference type="SUPFAM" id="SSF158442">
    <property type="entry name" value="DsbB-like"/>
    <property type="match status" value="1"/>
</dbReference>
<keyword evidence="11 14" id="KW-1015">Disulfide bond</keyword>
<dbReference type="PANTHER" id="PTHR36570">
    <property type="entry name" value="DISULFIDE BOND FORMATION PROTEIN B"/>
    <property type="match status" value="1"/>
</dbReference>
<evidence type="ECO:0000256" key="10">
    <source>
        <dbReference type="ARBA" id="ARBA00023136"/>
    </source>
</evidence>
<evidence type="ECO:0000256" key="1">
    <source>
        <dbReference type="ARBA" id="ARBA00004429"/>
    </source>
</evidence>
<feature type="transmembrane region" description="Helical" evidence="15">
    <location>
        <begin position="12"/>
        <end position="31"/>
    </location>
</feature>
<dbReference type="GO" id="GO:0006457">
    <property type="term" value="P:protein folding"/>
    <property type="evidence" value="ECO:0007669"/>
    <property type="project" value="InterPro"/>
</dbReference>
<dbReference type="InterPro" id="IPR023380">
    <property type="entry name" value="DsbB-like_sf"/>
</dbReference>
<feature type="transmembrane region" description="Helical" evidence="15">
    <location>
        <begin position="145"/>
        <end position="164"/>
    </location>
</feature>
<feature type="transmembrane region" description="Helical" evidence="15">
    <location>
        <begin position="70"/>
        <end position="92"/>
    </location>
</feature>
<evidence type="ECO:0000256" key="2">
    <source>
        <dbReference type="ARBA" id="ARBA00008823"/>
    </source>
</evidence>
<dbReference type="PANTHER" id="PTHR36570:SF3">
    <property type="entry name" value="DISULFIDE BOND FORMATION PROTEIN B"/>
    <property type="match status" value="1"/>
</dbReference>
<keyword evidence="10 14" id="KW-0472">Membrane</keyword>
<keyword evidence="9 14" id="KW-0560">Oxidoreductase</keyword>
<organism evidence="16 17">
    <name type="scientific">Kushneria sinocarnis</name>
    <dbReference type="NCBI Taxonomy" id="595502"/>
    <lineage>
        <taxon>Bacteria</taxon>
        <taxon>Pseudomonadati</taxon>
        <taxon>Pseudomonadota</taxon>
        <taxon>Gammaproteobacteria</taxon>
        <taxon>Oceanospirillales</taxon>
        <taxon>Halomonadaceae</taxon>
        <taxon>Kushneria</taxon>
    </lineage>
</organism>
<keyword evidence="4 14" id="KW-1003">Cell membrane</keyword>
<comment type="function">
    <text evidence="14">Required for disulfide bond formation in some periplasmic proteins. Acts by oxidizing the DsbA protein.</text>
</comment>
<name>A0A420WWW3_9GAMM</name>
<dbReference type="InterPro" id="IPR022920">
    <property type="entry name" value="Disulphide_bond_form_DsbB"/>
</dbReference>
<keyword evidence="6 14" id="KW-0812">Transmembrane</keyword>
<comment type="subcellular location">
    <subcellularLocation>
        <location evidence="1">Cell inner membrane</location>
        <topology evidence="1">Multi-pass membrane protein</topology>
    </subcellularLocation>
    <subcellularLocation>
        <location evidence="14">Cell membrane</location>
        <topology evidence="14">Multi-pass membrane protein</topology>
    </subcellularLocation>
</comment>
<evidence type="ECO:0000256" key="5">
    <source>
        <dbReference type="ARBA" id="ARBA00022519"/>
    </source>
</evidence>
<feature type="topological domain" description="Cytoplasmic" evidence="14">
    <location>
        <begin position="165"/>
        <end position="183"/>
    </location>
</feature>
<dbReference type="GO" id="GO:0009055">
    <property type="term" value="F:electron transfer activity"/>
    <property type="evidence" value="ECO:0007669"/>
    <property type="project" value="UniProtKB-UniRule"/>
</dbReference>
<dbReference type="RefSeq" id="WP_342768352.1">
    <property type="nucleotide sequence ID" value="NZ_RBIN01000004.1"/>
</dbReference>
<dbReference type="AlphaFoldDB" id="A0A420WWW3"/>